<feature type="transmembrane region" description="Helical" evidence="2">
    <location>
        <begin position="407"/>
        <end position="434"/>
    </location>
</feature>
<dbReference type="Proteomes" id="UP000292564">
    <property type="component" value="Unassembled WGS sequence"/>
</dbReference>
<feature type="transmembrane region" description="Helical" evidence="2">
    <location>
        <begin position="213"/>
        <end position="235"/>
    </location>
</feature>
<keyword evidence="2" id="KW-0812">Transmembrane</keyword>
<name>A0A4Q7Z9D7_9ACTN</name>
<sequence>MTTTKATITAAGRGRRWLYRAMVILAAVFVAWLPTSPAAADPGDAMCYVGSGKPYVEQPGPAGPGTGAPLPPTSPIVPCDQLTSYTKPGTFFGGGSTVIDRQGNPLDSYYFDSGYHGMTDSLTHGDVKLATMVADWIFSLNSMIVWVACWLLGVSVNFGVADAMLGPVAQIAQKYQTQVVDRFGLPTLALMLCVFWFGFAALRGRVGKGAGEILISFCLAAISGVVLAAPADTVLGDDGLLGSTRDVGITFAALPLDDTGPATNTGQLTPDNIITPFQNAVIDTFVRQPHEQLAYGVIFDDTGDGAHPCLDTYNKILKTEHADDESPMYDLMKQCDPRLAEHLRQDTGTRIVGSILVLIGSLIMLCYVVVGVVIPLLGGQIALAVLAILLVLALPASLLGGPGRRALWLWVGSTATVLAAIVIGFASLSFFLVTTGALTAVEGTGFLLRLLLVDIVAVILLACHRRLGQSTRSHVRFAVRRLDRAKIGGSGIGGMGIGGRGWSVRGVWRDVRTLDANAGRAFQRVQVLGREFRRGFTGEERDDGGYQRDPFPVDRRPEPAGTCPTCDGEGTISVYLESADDFEDRECPTCGGSGNA</sequence>
<comment type="caution">
    <text evidence="4">The sequence shown here is derived from an EMBL/GenBank/DDBJ whole genome shotgun (WGS) entry which is preliminary data.</text>
</comment>
<keyword evidence="2" id="KW-1133">Transmembrane helix</keyword>
<feature type="transmembrane region" description="Helical" evidence="2">
    <location>
        <begin position="351"/>
        <end position="374"/>
    </location>
</feature>
<evidence type="ECO:0000313" key="5">
    <source>
        <dbReference type="Proteomes" id="UP000292564"/>
    </source>
</evidence>
<feature type="chain" id="PRO_5020358339" description="TrbL/VirB6 plasmid conjugal transfer protein" evidence="3">
    <location>
        <begin position="41"/>
        <end position="596"/>
    </location>
</feature>
<proteinExistence type="predicted"/>
<feature type="transmembrane region" description="Helical" evidence="2">
    <location>
        <begin position="380"/>
        <end position="400"/>
    </location>
</feature>
<evidence type="ECO:0000256" key="1">
    <source>
        <dbReference type="SAM" id="MobiDB-lite"/>
    </source>
</evidence>
<evidence type="ECO:0000313" key="4">
    <source>
        <dbReference type="EMBL" id="RZU46671.1"/>
    </source>
</evidence>
<feature type="transmembrane region" description="Helical" evidence="2">
    <location>
        <begin position="446"/>
        <end position="463"/>
    </location>
</feature>
<feature type="region of interest" description="Disordered" evidence="1">
    <location>
        <begin position="536"/>
        <end position="564"/>
    </location>
</feature>
<dbReference type="EMBL" id="SHKY01000002">
    <property type="protein sequence ID" value="RZU46671.1"/>
    <property type="molecule type" value="Genomic_DNA"/>
</dbReference>
<dbReference type="RefSeq" id="WP_130513856.1">
    <property type="nucleotide sequence ID" value="NZ_SHKY01000002.1"/>
</dbReference>
<feature type="transmembrane region" description="Helical" evidence="2">
    <location>
        <begin position="136"/>
        <end position="158"/>
    </location>
</feature>
<reference evidence="4 5" key="1">
    <citation type="submission" date="2019-02" db="EMBL/GenBank/DDBJ databases">
        <title>Sequencing the genomes of 1000 actinobacteria strains.</title>
        <authorList>
            <person name="Klenk H.-P."/>
        </authorList>
    </citation>
    <scope>NUCLEOTIDE SEQUENCE [LARGE SCALE GENOMIC DNA]</scope>
    <source>
        <strain evidence="4 5">DSM 45162</strain>
    </source>
</reference>
<gene>
    <name evidence="4" type="ORF">EV385_6748</name>
</gene>
<dbReference type="AlphaFoldDB" id="A0A4Q7Z9D7"/>
<keyword evidence="3" id="KW-0732">Signal</keyword>
<evidence type="ECO:0000256" key="3">
    <source>
        <dbReference type="SAM" id="SignalP"/>
    </source>
</evidence>
<feature type="signal peptide" evidence="3">
    <location>
        <begin position="1"/>
        <end position="40"/>
    </location>
</feature>
<keyword evidence="2" id="KW-0472">Membrane</keyword>
<accession>A0A4Q7Z9D7</accession>
<organism evidence="4 5">
    <name type="scientific">Krasilnikovia cinnamomea</name>
    <dbReference type="NCBI Taxonomy" id="349313"/>
    <lineage>
        <taxon>Bacteria</taxon>
        <taxon>Bacillati</taxon>
        <taxon>Actinomycetota</taxon>
        <taxon>Actinomycetes</taxon>
        <taxon>Micromonosporales</taxon>
        <taxon>Micromonosporaceae</taxon>
        <taxon>Krasilnikovia</taxon>
    </lineage>
</organism>
<protein>
    <recommendedName>
        <fullName evidence="6">TrbL/VirB6 plasmid conjugal transfer protein</fullName>
    </recommendedName>
</protein>
<evidence type="ECO:0008006" key="6">
    <source>
        <dbReference type="Google" id="ProtNLM"/>
    </source>
</evidence>
<feature type="transmembrane region" description="Helical" evidence="2">
    <location>
        <begin position="179"/>
        <end position="201"/>
    </location>
</feature>
<keyword evidence="5" id="KW-1185">Reference proteome</keyword>
<feature type="compositionally biased region" description="Basic and acidic residues" evidence="1">
    <location>
        <begin position="536"/>
        <end position="558"/>
    </location>
</feature>
<evidence type="ECO:0000256" key="2">
    <source>
        <dbReference type="SAM" id="Phobius"/>
    </source>
</evidence>
<dbReference type="OrthoDB" id="3921902at2"/>